<reference evidence="1 2" key="1">
    <citation type="journal article" date="2019" name="Int. J. Syst. Evol. Microbiol.">
        <title>The Global Catalogue of Microorganisms (GCM) 10K type strain sequencing project: providing services to taxonomists for standard genome sequencing and annotation.</title>
        <authorList>
            <consortium name="The Broad Institute Genomics Platform"/>
            <consortium name="The Broad Institute Genome Sequencing Center for Infectious Disease"/>
            <person name="Wu L."/>
            <person name="Ma J."/>
        </authorList>
    </citation>
    <scope>NUCLEOTIDE SEQUENCE [LARGE SCALE GENOMIC DNA]</scope>
    <source>
        <strain evidence="1 2">LMG 29247</strain>
    </source>
</reference>
<accession>A0ABD5SH98</accession>
<dbReference type="EMBL" id="JBHSWV010000091">
    <property type="protein sequence ID" value="MFC6764566.1"/>
    <property type="molecule type" value="Genomic_DNA"/>
</dbReference>
<protein>
    <submittedName>
        <fullName evidence="1">Uncharacterized protein</fullName>
    </submittedName>
</protein>
<evidence type="ECO:0000313" key="1">
    <source>
        <dbReference type="EMBL" id="MFC6764566.1"/>
    </source>
</evidence>
<keyword evidence="2" id="KW-1185">Reference proteome</keyword>
<gene>
    <name evidence="1" type="ORF">ACFQE6_05825</name>
</gene>
<dbReference type="AlphaFoldDB" id="A0ABD5SH98"/>
<organism evidence="1 2">
    <name type="scientific">Natrinema soli</name>
    <dbReference type="NCBI Taxonomy" id="1930624"/>
    <lineage>
        <taxon>Archaea</taxon>
        <taxon>Methanobacteriati</taxon>
        <taxon>Methanobacteriota</taxon>
        <taxon>Stenosarchaea group</taxon>
        <taxon>Halobacteria</taxon>
        <taxon>Halobacteriales</taxon>
        <taxon>Natrialbaceae</taxon>
        <taxon>Natrinema</taxon>
    </lineage>
</organism>
<evidence type="ECO:0000313" key="2">
    <source>
        <dbReference type="Proteomes" id="UP001596383"/>
    </source>
</evidence>
<dbReference type="RefSeq" id="WP_273737624.1">
    <property type="nucleotide sequence ID" value="NZ_JAQIVI010000091.1"/>
</dbReference>
<comment type="caution">
    <text evidence="1">The sequence shown here is derived from an EMBL/GenBank/DDBJ whole genome shotgun (WGS) entry which is preliminary data.</text>
</comment>
<sequence>MPESRTQRFRGRSLPDRDDWQVSTVSRRTTNTATTEYSPVTETDVAIDKSHFYVTLRRESEYRFHSAEYEYLVVADGALGELDEWLEGGE</sequence>
<proteinExistence type="predicted"/>
<name>A0ABD5SH98_9EURY</name>
<dbReference type="Proteomes" id="UP001596383">
    <property type="component" value="Unassembled WGS sequence"/>
</dbReference>